<name>A0A9D4I2H5_DREPO</name>
<reference evidence="1" key="1">
    <citation type="journal article" date="2019" name="bioRxiv">
        <title>The Genome of the Zebra Mussel, Dreissena polymorpha: A Resource for Invasive Species Research.</title>
        <authorList>
            <person name="McCartney M.A."/>
            <person name="Auch B."/>
            <person name="Kono T."/>
            <person name="Mallez S."/>
            <person name="Zhang Y."/>
            <person name="Obille A."/>
            <person name="Becker A."/>
            <person name="Abrahante J.E."/>
            <person name="Garbe J."/>
            <person name="Badalamenti J.P."/>
            <person name="Herman A."/>
            <person name="Mangelson H."/>
            <person name="Liachko I."/>
            <person name="Sullivan S."/>
            <person name="Sone E.D."/>
            <person name="Koren S."/>
            <person name="Silverstein K.A.T."/>
            <person name="Beckman K.B."/>
            <person name="Gohl D.M."/>
        </authorList>
    </citation>
    <scope>NUCLEOTIDE SEQUENCE</scope>
    <source>
        <strain evidence="1">Duluth1</strain>
        <tissue evidence="1">Whole animal</tissue>
    </source>
</reference>
<protein>
    <submittedName>
        <fullName evidence="1">Uncharacterized protein</fullName>
    </submittedName>
</protein>
<accession>A0A9D4I2H5</accession>
<keyword evidence="2" id="KW-1185">Reference proteome</keyword>
<reference evidence="1" key="2">
    <citation type="submission" date="2020-11" db="EMBL/GenBank/DDBJ databases">
        <authorList>
            <person name="McCartney M.A."/>
            <person name="Auch B."/>
            <person name="Kono T."/>
            <person name="Mallez S."/>
            <person name="Becker A."/>
            <person name="Gohl D.M."/>
            <person name="Silverstein K.A.T."/>
            <person name="Koren S."/>
            <person name="Bechman K.B."/>
            <person name="Herman A."/>
            <person name="Abrahante J.E."/>
            <person name="Garbe J."/>
        </authorList>
    </citation>
    <scope>NUCLEOTIDE SEQUENCE</scope>
    <source>
        <strain evidence="1">Duluth1</strain>
        <tissue evidence="1">Whole animal</tissue>
    </source>
</reference>
<dbReference type="Proteomes" id="UP000828390">
    <property type="component" value="Unassembled WGS sequence"/>
</dbReference>
<dbReference type="AlphaFoldDB" id="A0A9D4I2H5"/>
<organism evidence="1 2">
    <name type="scientific">Dreissena polymorpha</name>
    <name type="common">Zebra mussel</name>
    <name type="synonym">Mytilus polymorpha</name>
    <dbReference type="NCBI Taxonomy" id="45954"/>
    <lineage>
        <taxon>Eukaryota</taxon>
        <taxon>Metazoa</taxon>
        <taxon>Spiralia</taxon>
        <taxon>Lophotrochozoa</taxon>
        <taxon>Mollusca</taxon>
        <taxon>Bivalvia</taxon>
        <taxon>Autobranchia</taxon>
        <taxon>Heteroconchia</taxon>
        <taxon>Euheterodonta</taxon>
        <taxon>Imparidentia</taxon>
        <taxon>Neoheterodontei</taxon>
        <taxon>Myida</taxon>
        <taxon>Dreissenoidea</taxon>
        <taxon>Dreissenidae</taxon>
        <taxon>Dreissena</taxon>
    </lineage>
</organism>
<proteinExistence type="predicted"/>
<comment type="caution">
    <text evidence="1">The sequence shown here is derived from an EMBL/GenBank/DDBJ whole genome shotgun (WGS) entry which is preliminary data.</text>
</comment>
<evidence type="ECO:0000313" key="2">
    <source>
        <dbReference type="Proteomes" id="UP000828390"/>
    </source>
</evidence>
<gene>
    <name evidence="1" type="ORF">DPMN_182331</name>
</gene>
<dbReference type="EMBL" id="JAIWYP010000010">
    <property type="protein sequence ID" value="KAH3747896.1"/>
    <property type="molecule type" value="Genomic_DNA"/>
</dbReference>
<evidence type="ECO:0000313" key="1">
    <source>
        <dbReference type="EMBL" id="KAH3747896.1"/>
    </source>
</evidence>
<sequence length="144" mass="16343">MKGKSGMVYRSGDVWVNVFSQRVFQLIGTIFKLIRAIIETNVMTKFHEDWTLNVTSSVLISKTAPPPGGHNKLFTRNIAPPPGGHVFQLTGTIFIGQYMYIFELNQDIFRTHLMTKFHENQTIKSKILTTDNTQRTKGDPKSSP</sequence>